<dbReference type="Pfam" id="PF00307">
    <property type="entry name" value="CH"/>
    <property type="match status" value="1"/>
</dbReference>
<evidence type="ECO:0000313" key="5">
    <source>
        <dbReference type="EMBL" id="KAL1533019.1"/>
    </source>
</evidence>
<dbReference type="FunFam" id="1.10.418.10:FF:000042">
    <property type="entry name" value="Fimbrin, putative"/>
    <property type="match status" value="1"/>
</dbReference>
<dbReference type="AlphaFoldDB" id="A0ABD1FQ09"/>
<proteinExistence type="predicted"/>
<keyword evidence="3" id="KW-0009">Actin-binding</keyword>
<sequence>MRIIHFALTLPRQLDVLLSNIGTQDFIEGRRHLVLGVISQIIKIQLLADLNLKNTPQLVELVGDSKYSLDVEELMCLPPETILLRWMNFQLKKGGYSKTVTNFSYDVKDAEAYAHLLNDLALEHSNHSTLKVKDTLERAKLVLEYADKMGCKRYLTAKDIVDDSPNLNLAFVAHIFQHR</sequence>
<protein>
    <submittedName>
        <fullName evidence="5">Fimbrin-2</fullName>
    </submittedName>
</protein>
<dbReference type="InterPro" id="IPR001715">
    <property type="entry name" value="CH_dom"/>
</dbReference>
<evidence type="ECO:0000256" key="3">
    <source>
        <dbReference type="ARBA" id="ARBA00023203"/>
    </source>
</evidence>
<dbReference type="InterPro" id="IPR039959">
    <property type="entry name" value="Fimbrin/Plastin"/>
</dbReference>
<dbReference type="PANTHER" id="PTHR19961:SF18">
    <property type="entry name" value="FI19014P1"/>
    <property type="match status" value="1"/>
</dbReference>
<organism evidence="5 6">
    <name type="scientific">Salvia divinorum</name>
    <name type="common">Maria pastora</name>
    <name type="synonym">Diviner's sage</name>
    <dbReference type="NCBI Taxonomy" id="28513"/>
    <lineage>
        <taxon>Eukaryota</taxon>
        <taxon>Viridiplantae</taxon>
        <taxon>Streptophyta</taxon>
        <taxon>Embryophyta</taxon>
        <taxon>Tracheophyta</taxon>
        <taxon>Spermatophyta</taxon>
        <taxon>Magnoliopsida</taxon>
        <taxon>eudicotyledons</taxon>
        <taxon>Gunneridae</taxon>
        <taxon>Pentapetalae</taxon>
        <taxon>asterids</taxon>
        <taxon>lamiids</taxon>
        <taxon>Lamiales</taxon>
        <taxon>Lamiaceae</taxon>
        <taxon>Nepetoideae</taxon>
        <taxon>Mentheae</taxon>
        <taxon>Salviinae</taxon>
        <taxon>Salvia</taxon>
        <taxon>Salvia subgen. Calosphace</taxon>
    </lineage>
</organism>
<gene>
    <name evidence="5" type="primary">FIM2</name>
    <name evidence="5" type="ORF">AAHA92_32965</name>
</gene>
<keyword evidence="6" id="KW-1185">Reference proteome</keyword>
<dbReference type="GO" id="GO:0003779">
    <property type="term" value="F:actin binding"/>
    <property type="evidence" value="ECO:0007669"/>
    <property type="project" value="UniProtKB-KW"/>
</dbReference>
<name>A0ABD1FQ09_SALDI</name>
<evidence type="ECO:0000259" key="4">
    <source>
        <dbReference type="PROSITE" id="PS50021"/>
    </source>
</evidence>
<dbReference type="SUPFAM" id="SSF47576">
    <property type="entry name" value="Calponin-homology domain, CH-domain"/>
    <property type="match status" value="1"/>
</dbReference>
<evidence type="ECO:0000256" key="2">
    <source>
        <dbReference type="ARBA" id="ARBA00022737"/>
    </source>
</evidence>
<comment type="caution">
    <text evidence="5">The sequence shown here is derived from an EMBL/GenBank/DDBJ whole genome shotgun (WGS) entry which is preliminary data.</text>
</comment>
<keyword evidence="2" id="KW-0677">Repeat</keyword>
<dbReference type="EMBL" id="JBEAFC010000014">
    <property type="protein sequence ID" value="KAL1533019.1"/>
    <property type="molecule type" value="Genomic_DNA"/>
</dbReference>
<dbReference type="Gene3D" id="1.10.418.10">
    <property type="entry name" value="Calponin-like domain"/>
    <property type="match status" value="2"/>
</dbReference>
<dbReference type="SMART" id="SM00033">
    <property type="entry name" value="CH"/>
    <property type="match status" value="1"/>
</dbReference>
<feature type="domain" description="Calponin-homology (CH)" evidence="4">
    <location>
        <begin position="77"/>
        <end position="179"/>
    </location>
</feature>
<evidence type="ECO:0000313" key="6">
    <source>
        <dbReference type="Proteomes" id="UP001567538"/>
    </source>
</evidence>
<accession>A0ABD1FQ09</accession>
<reference evidence="5 6" key="1">
    <citation type="submission" date="2024-06" db="EMBL/GenBank/DDBJ databases">
        <title>A chromosome level genome sequence of Diviner's sage (Salvia divinorum).</title>
        <authorList>
            <person name="Ford S.A."/>
            <person name="Ro D.-K."/>
            <person name="Ness R.W."/>
            <person name="Phillips M.A."/>
        </authorList>
    </citation>
    <scope>NUCLEOTIDE SEQUENCE [LARGE SCALE GENOMIC DNA]</scope>
    <source>
        <strain evidence="5">SAF-2024a</strain>
        <tissue evidence="5">Leaf</tissue>
    </source>
</reference>
<dbReference type="PANTHER" id="PTHR19961">
    <property type="entry name" value="FIMBRIN/PLASTIN"/>
    <property type="match status" value="1"/>
</dbReference>
<dbReference type="InterPro" id="IPR036872">
    <property type="entry name" value="CH_dom_sf"/>
</dbReference>
<dbReference type="PROSITE" id="PS50021">
    <property type="entry name" value="CH"/>
    <property type="match status" value="1"/>
</dbReference>
<comment type="subunit">
    <text evidence="1">Interacts with F-actin.</text>
</comment>
<evidence type="ECO:0000256" key="1">
    <source>
        <dbReference type="ARBA" id="ARBA00011385"/>
    </source>
</evidence>
<dbReference type="Proteomes" id="UP001567538">
    <property type="component" value="Unassembled WGS sequence"/>
</dbReference>
<dbReference type="GO" id="GO:0007015">
    <property type="term" value="P:actin filament organization"/>
    <property type="evidence" value="ECO:0007669"/>
    <property type="project" value="UniProtKB-ARBA"/>
</dbReference>